<dbReference type="PRINTS" id="PR00463">
    <property type="entry name" value="EP450I"/>
</dbReference>
<keyword evidence="11 14" id="KW-0408">Iron</keyword>
<dbReference type="InterPro" id="IPR002401">
    <property type="entry name" value="Cyt_P450_E_grp-I"/>
</dbReference>
<comment type="subcellular location">
    <subcellularLocation>
        <location evidence="4">Endoplasmic reticulum membrane</location>
        <topology evidence="4">Peripheral membrane protein</topology>
    </subcellularLocation>
    <subcellularLocation>
        <location evidence="3">Microsome membrane</location>
        <topology evidence="3">Peripheral membrane protein</topology>
    </subcellularLocation>
</comment>
<feature type="binding site" description="axial binding residue" evidence="14">
    <location>
        <position position="451"/>
    </location>
    <ligand>
        <name>heme</name>
        <dbReference type="ChEBI" id="CHEBI:30413"/>
    </ligand>
    <ligandPart>
        <name>Fe</name>
        <dbReference type="ChEBI" id="CHEBI:18248"/>
    </ligandPart>
</feature>
<keyword evidence="13" id="KW-0472">Membrane</keyword>
<comment type="cofactor">
    <cofactor evidence="1 14">
        <name>heme</name>
        <dbReference type="ChEBI" id="CHEBI:30413"/>
    </cofactor>
</comment>
<evidence type="ECO:0000256" key="14">
    <source>
        <dbReference type="PIRSR" id="PIRSR602401-1"/>
    </source>
</evidence>
<evidence type="ECO:0000256" key="15">
    <source>
        <dbReference type="RuleBase" id="RU000461"/>
    </source>
</evidence>
<dbReference type="HOGENOM" id="CLU_001570_5_1_1"/>
<accession>Q7YXL1</accession>
<keyword evidence="12 15" id="KW-0503">Monooxygenase</keyword>
<dbReference type="SMR" id="Q7YXL1"/>
<evidence type="ECO:0000256" key="4">
    <source>
        <dbReference type="ARBA" id="ARBA00004406"/>
    </source>
</evidence>
<dbReference type="CDD" id="cd20628">
    <property type="entry name" value="CYP4"/>
    <property type="match status" value="1"/>
</dbReference>
<dbReference type="GO" id="GO:0005789">
    <property type="term" value="C:endoplasmic reticulum membrane"/>
    <property type="evidence" value="ECO:0007669"/>
    <property type="project" value="UniProtKB-SubCell"/>
</dbReference>
<keyword evidence="8" id="KW-0256">Endoplasmic reticulum</keyword>
<evidence type="ECO:0000256" key="6">
    <source>
        <dbReference type="ARBA" id="ARBA00022617"/>
    </source>
</evidence>
<dbReference type="EMBL" id="AY337337">
    <property type="protein sequence ID" value="AAP94192.1"/>
    <property type="molecule type" value="Genomic_DNA"/>
</dbReference>
<evidence type="ECO:0000256" key="8">
    <source>
        <dbReference type="ARBA" id="ARBA00022824"/>
    </source>
</evidence>
<evidence type="ECO:0000313" key="16">
    <source>
        <dbReference type="EMBL" id="AAP94192.1"/>
    </source>
</evidence>
<evidence type="ECO:0000256" key="12">
    <source>
        <dbReference type="ARBA" id="ARBA00023033"/>
    </source>
</evidence>
<dbReference type="PRINTS" id="PR00385">
    <property type="entry name" value="P450"/>
</dbReference>
<dbReference type="InterPro" id="IPR017972">
    <property type="entry name" value="Cyt_P450_CS"/>
</dbReference>
<comment type="function">
    <text evidence="2">May be involved in the metabolism of insect hormones and in the breakdown of synthetic insecticides.</text>
</comment>
<evidence type="ECO:0000256" key="3">
    <source>
        <dbReference type="ARBA" id="ARBA00004174"/>
    </source>
</evidence>
<keyword evidence="6 14" id="KW-0349">Heme</keyword>
<evidence type="ECO:0000256" key="10">
    <source>
        <dbReference type="ARBA" id="ARBA00023002"/>
    </source>
</evidence>
<dbReference type="AlphaFoldDB" id="Q7YXL1"/>
<dbReference type="InterPro" id="IPR001128">
    <property type="entry name" value="Cyt_P450"/>
</dbReference>
<evidence type="ECO:0000256" key="2">
    <source>
        <dbReference type="ARBA" id="ARBA00003690"/>
    </source>
</evidence>
<proteinExistence type="inferred from homology"/>
<evidence type="ECO:0000256" key="11">
    <source>
        <dbReference type="ARBA" id="ARBA00023004"/>
    </source>
</evidence>
<comment type="similarity">
    <text evidence="5 15">Belongs to the cytochrome P450 family.</text>
</comment>
<reference evidence="16" key="1">
    <citation type="submission" date="2017-01" db="EMBL/GenBank/DDBJ databases">
        <title>CYP4 genes and their expression in pyrethroid-resistant and susceptible strains of Tribolium castaneum.</title>
        <authorList>
            <person name="Ray S."/>
            <person name="Sun W."/>
            <person name="Stuart J.J."/>
        </authorList>
    </citation>
    <scope>NUCLEOTIDE SEQUENCE</scope>
    <source>
        <strain evidence="16">GA-1</strain>
    </source>
</reference>
<protein>
    <submittedName>
        <fullName evidence="16">Cytochrome P450 monooxygenase</fullName>
    </submittedName>
</protein>
<dbReference type="GO" id="GO:0004497">
    <property type="term" value="F:monooxygenase activity"/>
    <property type="evidence" value="ECO:0007669"/>
    <property type="project" value="UniProtKB-KW"/>
</dbReference>
<dbReference type="GO" id="GO:0005506">
    <property type="term" value="F:iron ion binding"/>
    <property type="evidence" value="ECO:0007669"/>
    <property type="project" value="InterPro"/>
</dbReference>
<evidence type="ECO:0000256" key="5">
    <source>
        <dbReference type="ARBA" id="ARBA00010617"/>
    </source>
</evidence>
<dbReference type="PANTHER" id="PTHR24291:SF189">
    <property type="entry name" value="CYTOCHROME P450 4C3-RELATED"/>
    <property type="match status" value="1"/>
</dbReference>
<dbReference type="SUPFAM" id="SSF48264">
    <property type="entry name" value="Cytochrome P450"/>
    <property type="match status" value="1"/>
</dbReference>
<gene>
    <name evidence="16" type="primary">CYP4Q7</name>
</gene>
<dbReference type="GO" id="GO:0016705">
    <property type="term" value="F:oxidoreductase activity, acting on paired donors, with incorporation or reduction of molecular oxygen"/>
    <property type="evidence" value="ECO:0007669"/>
    <property type="project" value="InterPro"/>
</dbReference>
<keyword evidence="7 14" id="KW-0479">Metal-binding</keyword>
<keyword evidence="10 15" id="KW-0560">Oxidoreductase</keyword>
<sequence length="505" mass="58170">MLVLTTVLTAAAVFLLFYLFYCYKTIKQHIYSLISLSYLPGPPVNDIISGNIPPLYTSAENIFKQLREWGRLYYPIYKLNAAHLAAANILSPEDCELVLSNPTHMEKSAIYNLLHDWLGTGLLTSTGLKWQTRRKILTPAFHFSILQQFVAIFNEETDKLVEVLKEECYKPFVNVNAHVAQFTLKTIAETAMGTKLRFTTRKETIYKQSIVDMGEFLLYRLLRCWLISKCIYVFNPRYYLEKKVTRRLHRFTKSVIAERQENFKEIVVPETDEVYTGKRRLAMLDLLLTAKNKEGLIDDEGIREEVDTFMFEGHDTTAAALGFALMVLAGHKEVQDKIVEEMNEVLGDIKKKPTYQDLQEMKYLERCVKEVLRLYPSVHFISRKLGEDLVTHSGHKLAKASIVNLHIYDLHHNPAIYPDPEKFDPDRFLPENCQKRHPFAYLPFSAGPRNCIGKKFAMLELKAAICGILANFTLEPIDIPETIVLVVDIVLRTKEGIKVRFIPRV</sequence>
<evidence type="ECO:0000256" key="9">
    <source>
        <dbReference type="ARBA" id="ARBA00022848"/>
    </source>
</evidence>
<dbReference type="InterPro" id="IPR050196">
    <property type="entry name" value="Cytochrome_P450_Monoox"/>
</dbReference>
<dbReference type="PANTHER" id="PTHR24291">
    <property type="entry name" value="CYTOCHROME P450 FAMILY 4"/>
    <property type="match status" value="1"/>
</dbReference>
<evidence type="ECO:0000256" key="13">
    <source>
        <dbReference type="ARBA" id="ARBA00023136"/>
    </source>
</evidence>
<dbReference type="Gene3D" id="1.10.630.10">
    <property type="entry name" value="Cytochrome P450"/>
    <property type="match status" value="1"/>
</dbReference>
<organism evidence="16">
    <name type="scientific">Tribolium castaneum</name>
    <name type="common">Red flour beetle</name>
    <dbReference type="NCBI Taxonomy" id="7070"/>
    <lineage>
        <taxon>Eukaryota</taxon>
        <taxon>Metazoa</taxon>
        <taxon>Ecdysozoa</taxon>
        <taxon>Arthropoda</taxon>
        <taxon>Hexapoda</taxon>
        <taxon>Insecta</taxon>
        <taxon>Pterygota</taxon>
        <taxon>Neoptera</taxon>
        <taxon>Endopterygota</taxon>
        <taxon>Coleoptera</taxon>
        <taxon>Polyphaga</taxon>
        <taxon>Cucujiformia</taxon>
        <taxon>Tenebrionidae</taxon>
        <taxon>Tenebrionidae incertae sedis</taxon>
        <taxon>Tribolium</taxon>
    </lineage>
</organism>
<evidence type="ECO:0000256" key="1">
    <source>
        <dbReference type="ARBA" id="ARBA00001971"/>
    </source>
</evidence>
<name>Q7YXL1_TRICA</name>
<dbReference type="PROSITE" id="PS00086">
    <property type="entry name" value="CYTOCHROME_P450"/>
    <property type="match status" value="1"/>
</dbReference>
<dbReference type="InterPro" id="IPR036396">
    <property type="entry name" value="Cyt_P450_sf"/>
</dbReference>
<dbReference type="Pfam" id="PF00067">
    <property type="entry name" value="p450"/>
    <property type="match status" value="1"/>
</dbReference>
<dbReference type="GO" id="GO:0020037">
    <property type="term" value="F:heme binding"/>
    <property type="evidence" value="ECO:0007669"/>
    <property type="project" value="InterPro"/>
</dbReference>
<evidence type="ECO:0000256" key="7">
    <source>
        <dbReference type="ARBA" id="ARBA00022723"/>
    </source>
</evidence>
<keyword evidence="9" id="KW-0492">Microsome</keyword>